<dbReference type="Proteomes" id="UP000001307">
    <property type="component" value="Unassembled WGS sequence"/>
</dbReference>
<reference evidence="7" key="1">
    <citation type="journal article" date="2010" name="Science">
        <title>Plasticity of animal genome architecture unmasked by rapid evolution of a pelagic tunicate.</title>
        <authorList>
            <person name="Denoeud F."/>
            <person name="Henriet S."/>
            <person name="Mungpakdee S."/>
            <person name="Aury J.M."/>
            <person name="Da Silva C."/>
            <person name="Brinkmann H."/>
            <person name="Mikhaleva J."/>
            <person name="Olsen L.C."/>
            <person name="Jubin C."/>
            <person name="Canestro C."/>
            <person name="Bouquet J.M."/>
            <person name="Danks G."/>
            <person name="Poulain J."/>
            <person name="Campsteijn C."/>
            <person name="Adamski M."/>
            <person name="Cross I."/>
            <person name="Yadetie F."/>
            <person name="Muffato M."/>
            <person name="Louis A."/>
            <person name="Butcher S."/>
            <person name="Tsagkogeorga G."/>
            <person name="Konrad A."/>
            <person name="Singh S."/>
            <person name="Jensen M.F."/>
            <person name="Cong E.H."/>
            <person name="Eikeseth-Otteraa H."/>
            <person name="Noel B."/>
            <person name="Anthouard V."/>
            <person name="Porcel B.M."/>
            <person name="Kachouri-Lafond R."/>
            <person name="Nishino A."/>
            <person name="Ugolini M."/>
            <person name="Chourrout P."/>
            <person name="Nishida H."/>
            <person name="Aasland R."/>
            <person name="Huzurbazar S."/>
            <person name="Westhof E."/>
            <person name="Delsuc F."/>
            <person name="Lehrach H."/>
            <person name="Reinhardt R."/>
            <person name="Weissenbach J."/>
            <person name="Roy S.W."/>
            <person name="Artiguenave F."/>
            <person name="Postlethwait J.H."/>
            <person name="Manak J.R."/>
            <person name="Thompson E.M."/>
            <person name="Jaillon O."/>
            <person name="Du Pasquier L."/>
            <person name="Boudinot P."/>
            <person name="Liberles D.A."/>
            <person name="Volff J.N."/>
            <person name="Philippe H."/>
            <person name="Lenhard B."/>
            <person name="Roest Crollius H."/>
            <person name="Wincker P."/>
            <person name="Chourrout D."/>
        </authorList>
    </citation>
    <scope>NUCLEOTIDE SEQUENCE [LARGE SCALE GENOMIC DNA]</scope>
</reference>
<sequence>MKNAEFSKLQDKKMTEIYQAELNKVYYDKSLETKKCDELRAVNEQLKIEKEAQIKNLKLEVEKLKSECARKEEKDDDGVDKNDIKRKLEISVERVAILSLENDVLKSESSNKEEVLRAEILNLNKGISRKTEKCADLLAENDRLKKKSQMLTEEIAKKDSESKKKNANLNIEVVELKRDADLQKAQSESSINKLQNDNQELHKQLKGVANIKTQAQEHIRQLIDLFDVENNSRSEMRVKELEDQNAALKTVNTDLELISKKFEQMTSCSLCDERYESTGERAPVKLKCSHVFCSNCANNWLKSQGNKSSCPSCREPYRCEDIRFVNLNTDL</sequence>
<dbReference type="InterPro" id="IPR001841">
    <property type="entry name" value="Znf_RING"/>
</dbReference>
<dbReference type="OrthoDB" id="5600418at2759"/>
<feature type="coiled-coil region" evidence="5">
    <location>
        <begin position="36"/>
        <end position="74"/>
    </location>
</feature>
<evidence type="ECO:0000313" key="7">
    <source>
        <dbReference type="EMBL" id="CBY20835.1"/>
    </source>
</evidence>
<dbReference type="InterPro" id="IPR017907">
    <property type="entry name" value="Znf_RING_CS"/>
</dbReference>
<dbReference type="PROSITE" id="PS50089">
    <property type="entry name" value="ZF_RING_2"/>
    <property type="match status" value="1"/>
</dbReference>
<dbReference type="Pfam" id="PF13639">
    <property type="entry name" value="zf-RING_2"/>
    <property type="match status" value="1"/>
</dbReference>
<feature type="domain" description="RING-type" evidence="6">
    <location>
        <begin position="268"/>
        <end position="314"/>
    </location>
</feature>
<feature type="coiled-coil region" evidence="5">
    <location>
        <begin position="127"/>
        <end position="258"/>
    </location>
</feature>
<keyword evidence="8" id="KW-1185">Reference proteome</keyword>
<dbReference type="AlphaFoldDB" id="E4WQ42"/>
<organism evidence="7">
    <name type="scientific">Oikopleura dioica</name>
    <name type="common">Tunicate</name>
    <dbReference type="NCBI Taxonomy" id="34765"/>
    <lineage>
        <taxon>Eukaryota</taxon>
        <taxon>Metazoa</taxon>
        <taxon>Chordata</taxon>
        <taxon>Tunicata</taxon>
        <taxon>Appendicularia</taxon>
        <taxon>Copelata</taxon>
        <taxon>Oikopleuridae</taxon>
        <taxon>Oikopleura</taxon>
    </lineage>
</organism>
<dbReference type="Gene3D" id="3.30.40.10">
    <property type="entry name" value="Zinc/RING finger domain, C3HC4 (zinc finger)"/>
    <property type="match status" value="1"/>
</dbReference>
<evidence type="ECO:0000256" key="5">
    <source>
        <dbReference type="SAM" id="Coils"/>
    </source>
</evidence>
<proteinExistence type="predicted"/>
<dbReference type="SUPFAM" id="SSF57850">
    <property type="entry name" value="RING/U-box"/>
    <property type="match status" value="1"/>
</dbReference>
<keyword evidence="5" id="KW-0175">Coiled coil</keyword>
<accession>E4WQ42</accession>
<dbReference type="SMART" id="SM00184">
    <property type="entry name" value="RING"/>
    <property type="match status" value="1"/>
</dbReference>
<evidence type="ECO:0000256" key="3">
    <source>
        <dbReference type="ARBA" id="ARBA00022833"/>
    </source>
</evidence>
<dbReference type="InParanoid" id="E4WQ42"/>
<keyword evidence="1" id="KW-0479">Metal-binding</keyword>
<dbReference type="PROSITE" id="PS00518">
    <property type="entry name" value="ZF_RING_1"/>
    <property type="match status" value="1"/>
</dbReference>
<dbReference type="InterPro" id="IPR013083">
    <property type="entry name" value="Znf_RING/FYVE/PHD"/>
</dbReference>
<evidence type="ECO:0000256" key="4">
    <source>
        <dbReference type="PROSITE-ProRule" id="PRU00175"/>
    </source>
</evidence>
<dbReference type="GO" id="GO:0008270">
    <property type="term" value="F:zinc ion binding"/>
    <property type="evidence" value="ECO:0007669"/>
    <property type="project" value="UniProtKB-KW"/>
</dbReference>
<evidence type="ECO:0000313" key="8">
    <source>
        <dbReference type="Proteomes" id="UP000001307"/>
    </source>
</evidence>
<evidence type="ECO:0000256" key="2">
    <source>
        <dbReference type="ARBA" id="ARBA00022771"/>
    </source>
</evidence>
<evidence type="ECO:0000259" key="6">
    <source>
        <dbReference type="PROSITE" id="PS50089"/>
    </source>
</evidence>
<keyword evidence="2 4" id="KW-0863">Zinc-finger</keyword>
<dbReference type="EMBL" id="FN653015">
    <property type="protein sequence ID" value="CBY20835.1"/>
    <property type="molecule type" value="Genomic_DNA"/>
</dbReference>
<gene>
    <name evidence="7" type="ORF">GSOID_T00000841001</name>
</gene>
<name>E4WQ42_OIKDI</name>
<evidence type="ECO:0000256" key="1">
    <source>
        <dbReference type="ARBA" id="ARBA00022723"/>
    </source>
</evidence>
<keyword evidence="3" id="KW-0862">Zinc</keyword>
<protein>
    <recommendedName>
        <fullName evidence="6">RING-type domain-containing protein</fullName>
    </recommendedName>
</protein>